<evidence type="ECO:0008006" key="3">
    <source>
        <dbReference type="Google" id="ProtNLM"/>
    </source>
</evidence>
<dbReference type="AlphaFoldDB" id="A0A2W2FG48"/>
<reference evidence="1 2" key="1">
    <citation type="submission" date="2018-01" db="EMBL/GenBank/DDBJ databases">
        <title>Draft genome sequence of Nonomuraea sp. KC333.</title>
        <authorList>
            <person name="Sahin N."/>
            <person name="Saygin H."/>
            <person name="Ay H."/>
        </authorList>
    </citation>
    <scope>NUCLEOTIDE SEQUENCE [LARGE SCALE GENOMIC DNA]</scope>
    <source>
        <strain evidence="1 2">KC333</strain>
    </source>
</reference>
<organism evidence="1 2">
    <name type="scientific">Nonomuraea aridisoli</name>
    <dbReference type="NCBI Taxonomy" id="2070368"/>
    <lineage>
        <taxon>Bacteria</taxon>
        <taxon>Bacillati</taxon>
        <taxon>Actinomycetota</taxon>
        <taxon>Actinomycetes</taxon>
        <taxon>Streptosporangiales</taxon>
        <taxon>Streptosporangiaceae</taxon>
        <taxon>Nonomuraea</taxon>
    </lineage>
</organism>
<comment type="caution">
    <text evidence="1">The sequence shown here is derived from an EMBL/GenBank/DDBJ whole genome shotgun (WGS) entry which is preliminary data.</text>
</comment>
<protein>
    <recommendedName>
        <fullName evidence="3">Tail assembly chaperone</fullName>
    </recommendedName>
</protein>
<dbReference type="Pfam" id="PF17388">
    <property type="entry name" value="GP24_25"/>
    <property type="match status" value="1"/>
</dbReference>
<dbReference type="RefSeq" id="WP_111177951.1">
    <property type="nucleotide sequence ID" value="NZ_POUD01000024.1"/>
</dbReference>
<gene>
    <name evidence="1" type="ORF">C1J01_08825</name>
</gene>
<dbReference type="Proteomes" id="UP000249304">
    <property type="component" value="Unassembled WGS sequence"/>
</dbReference>
<proteinExistence type="predicted"/>
<name>A0A2W2FG48_9ACTN</name>
<dbReference type="EMBL" id="POUD01000024">
    <property type="protein sequence ID" value="PZG20597.1"/>
    <property type="molecule type" value="Genomic_DNA"/>
</dbReference>
<dbReference type="InterPro" id="IPR020132">
    <property type="entry name" value="Gp24/Gp25"/>
</dbReference>
<evidence type="ECO:0000313" key="2">
    <source>
        <dbReference type="Proteomes" id="UP000249304"/>
    </source>
</evidence>
<sequence length="120" mass="13167">MPKVTLADIKAAADRKYGPFVVELPDGEVQLQSLLRLPSKKRKDLLAKADELKNMAEMMKDQPDLDLAEVLEDVLRVVAPSKAAADRLFKACDHDAAVLMEVFLGYMEAAQPGEAQPSES</sequence>
<keyword evidence="2" id="KW-1185">Reference proteome</keyword>
<dbReference type="OrthoDB" id="3394464at2"/>
<accession>A0A2W2FG48</accession>
<evidence type="ECO:0000313" key="1">
    <source>
        <dbReference type="EMBL" id="PZG20597.1"/>
    </source>
</evidence>